<organism evidence="2 3">
    <name type="scientific">Candidatus Iainarchaeum sp</name>
    <dbReference type="NCBI Taxonomy" id="3101447"/>
    <lineage>
        <taxon>Archaea</taxon>
        <taxon>Candidatus Iainarchaeota</taxon>
        <taxon>Candidatus Iainarchaeia</taxon>
        <taxon>Candidatus Iainarchaeales</taxon>
        <taxon>Candidatus Iainarchaeaceae</taxon>
        <taxon>Candidatus Iainarchaeum</taxon>
    </lineage>
</organism>
<dbReference type="EMBL" id="JABJNZ010000022">
    <property type="protein sequence ID" value="MBT4870227.1"/>
    <property type="molecule type" value="Genomic_DNA"/>
</dbReference>
<accession>A0A8T5GEV6</accession>
<dbReference type="AlphaFoldDB" id="A0A8T5GEV6"/>
<sequence>MILAELITFLPLELEMGLLAGLAVAIAGYVQAYSKVNTDGTREKFSVDKFVTTVLIGGGAGLVLAFVGNFQGTLSLFLINAGIVAIVGSLIKAFLRIK</sequence>
<keyword evidence="1" id="KW-0472">Membrane</keyword>
<feature type="transmembrane region" description="Helical" evidence="1">
    <location>
        <begin position="6"/>
        <end position="30"/>
    </location>
</feature>
<protein>
    <submittedName>
        <fullName evidence="2">Uncharacterized protein</fullName>
    </submittedName>
</protein>
<proteinExistence type="predicted"/>
<name>A0A8T5GEV6_9ARCH</name>
<reference evidence="2" key="1">
    <citation type="journal article" date="2021" name="ISME J.">
        <title>Mercury methylation by metabolically versatile and cosmopolitan marine bacteria.</title>
        <authorList>
            <person name="Lin H."/>
            <person name="Ascher D.B."/>
            <person name="Myung Y."/>
            <person name="Lamborg C.H."/>
            <person name="Hallam S.J."/>
            <person name="Gionfriddo C.M."/>
            <person name="Holt K.E."/>
            <person name="Moreau J.W."/>
        </authorList>
    </citation>
    <scope>NUCLEOTIDE SEQUENCE</scope>
    <source>
        <strain evidence="2">SI075_bin30</strain>
    </source>
</reference>
<feature type="transmembrane region" description="Helical" evidence="1">
    <location>
        <begin position="50"/>
        <end position="68"/>
    </location>
</feature>
<comment type="caution">
    <text evidence="2">The sequence shown here is derived from an EMBL/GenBank/DDBJ whole genome shotgun (WGS) entry which is preliminary data.</text>
</comment>
<evidence type="ECO:0000313" key="3">
    <source>
        <dbReference type="Proteomes" id="UP000722459"/>
    </source>
</evidence>
<dbReference type="Proteomes" id="UP000722459">
    <property type="component" value="Unassembled WGS sequence"/>
</dbReference>
<gene>
    <name evidence="2" type="ORF">HON47_01500</name>
</gene>
<evidence type="ECO:0000313" key="2">
    <source>
        <dbReference type="EMBL" id="MBT4870227.1"/>
    </source>
</evidence>
<evidence type="ECO:0000256" key="1">
    <source>
        <dbReference type="SAM" id="Phobius"/>
    </source>
</evidence>
<feature type="transmembrane region" description="Helical" evidence="1">
    <location>
        <begin position="74"/>
        <end position="95"/>
    </location>
</feature>
<keyword evidence="1" id="KW-0812">Transmembrane</keyword>
<keyword evidence="1" id="KW-1133">Transmembrane helix</keyword>